<dbReference type="KEGG" id="sty:STY1877"/>
<evidence type="ECO:0000313" key="1">
    <source>
        <dbReference type="EMBL" id="AAO68782.1"/>
    </source>
</evidence>
<name>Q8Z6B3_SALTI</name>
<keyword evidence="4" id="KW-1185">Reference proteome</keyword>
<dbReference type="PATRIC" id="fig|90370.929.peg.260"/>
<dbReference type="AlphaFoldDB" id="Q8Z6B3"/>
<dbReference type="KEGG" id="stt:t1120"/>
<dbReference type="EMBL" id="AL513382">
    <property type="protein sequence ID" value="CAD02111.1"/>
    <property type="molecule type" value="Genomic_DNA"/>
</dbReference>
<reference evidence="1 4" key="2">
    <citation type="journal article" date="2003" name="J. Bacteriol.">
        <title>Comparative genomics of Salmonella enterica serovar Typhi strains Ty2 and CT18.</title>
        <authorList>
            <person name="Deng W."/>
            <person name="Liou S.R."/>
            <person name="Plunkett G.III."/>
            <person name="Mayhew G.F."/>
            <person name="Rose D.J."/>
            <person name="Burland V."/>
            <person name="Kodoyianni V."/>
            <person name="Schwartz D.C."/>
            <person name="Blattner F.R."/>
        </authorList>
    </citation>
    <scope>NUCLEOTIDE SEQUENCE [LARGE SCALE GENOMIC DNA]</scope>
    <source>
        <strain evidence="4">ATCC 700931 / Ty2</strain>
        <strain evidence="1">Ty2</strain>
    </source>
</reference>
<accession>Q8Z6B3</accession>
<accession>Q7CAD4</accession>
<dbReference type="EMBL" id="AE014613">
    <property type="protein sequence ID" value="AAO68782.1"/>
    <property type="molecule type" value="Genomic_DNA"/>
</dbReference>
<dbReference type="Proteomes" id="UP000000541">
    <property type="component" value="Chromosome"/>
</dbReference>
<reference evidence="2 3" key="1">
    <citation type="journal article" date="2001" name="Nature">
        <title>Complete genome sequence of a multiple drug resistant Salmonella enterica serovar Typhi CT18.</title>
        <authorList>
            <person name="Parkhill J."/>
            <person name="Dougan G."/>
            <person name="James K.D."/>
            <person name="Thomson N.R."/>
            <person name="Pickard D."/>
            <person name="Wain J."/>
            <person name="Churcher C."/>
            <person name="Mungall K.L."/>
            <person name="Bentley S.D."/>
            <person name="Holden M.T.G."/>
            <person name="Sebaihia M."/>
            <person name="Baker S."/>
            <person name="Basham D."/>
            <person name="Brooks K."/>
            <person name="Chillingworth T."/>
            <person name="Connerton P."/>
            <person name="Cronin A."/>
            <person name="Davis P."/>
            <person name="Davies R.M."/>
            <person name="Dowd L."/>
            <person name="White N."/>
            <person name="Farrar J."/>
            <person name="Feltwell T."/>
            <person name="Hamlin N."/>
            <person name="Haque A."/>
            <person name="Hien T.T."/>
            <person name="Holroyd S."/>
            <person name="Jagels K."/>
            <person name="Krogh A."/>
            <person name="Larsen T.S."/>
            <person name="Leather S."/>
            <person name="Moule S."/>
            <person name="O'Gaora P."/>
            <person name="Parry C."/>
            <person name="Quail M."/>
            <person name="Rutherford K."/>
            <person name="Simmonds M."/>
            <person name="Skelton J."/>
            <person name="Stevens K."/>
            <person name="Whitehead S."/>
            <person name="Barrell B.G."/>
        </authorList>
    </citation>
    <scope>NUCLEOTIDE SEQUENCE [LARGE SCALE GENOMIC DNA]</scope>
    <source>
        <strain evidence="2 3">CT18</strain>
    </source>
</reference>
<evidence type="ECO:0000313" key="3">
    <source>
        <dbReference type="Proteomes" id="UP000000541"/>
    </source>
</evidence>
<dbReference type="HOGENOM" id="CLU_3011664_0_0_6"/>
<dbReference type="Proteomes" id="UP000002670">
    <property type="component" value="Chromosome"/>
</dbReference>
<proteinExistence type="predicted"/>
<organism evidence="2 3">
    <name type="scientific">Salmonella typhi</name>
    <dbReference type="NCBI Taxonomy" id="90370"/>
    <lineage>
        <taxon>Bacteria</taxon>
        <taxon>Pseudomonadati</taxon>
        <taxon>Pseudomonadota</taxon>
        <taxon>Gammaproteobacteria</taxon>
        <taxon>Enterobacterales</taxon>
        <taxon>Enterobacteriaceae</taxon>
        <taxon>Salmonella</taxon>
    </lineage>
</organism>
<protein>
    <submittedName>
        <fullName evidence="2">Uncharacterized protein</fullName>
    </submittedName>
</protein>
<evidence type="ECO:0000313" key="2">
    <source>
        <dbReference type="EMBL" id="CAD02111.1"/>
    </source>
</evidence>
<gene>
    <name evidence="2" type="ordered locus">STY1877</name>
    <name evidence="1" type="ordered locus">t1120</name>
</gene>
<evidence type="ECO:0000313" key="4">
    <source>
        <dbReference type="Proteomes" id="UP000002670"/>
    </source>
</evidence>
<sequence length="56" mass="6464">MIAYHNPLSVLMLVRYYVQRHYDEESMTKREKTGRYVLLVKKPCFVTGGAEGEPSA</sequence>